<dbReference type="InterPro" id="IPR022047">
    <property type="entry name" value="Microcephalin-like"/>
</dbReference>
<dbReference type="OMA" id="FTPGHNS"/>
<feature type="compositionally biased region" description="Basic and acidic residues" evidence="1">
    <location>
        <begin position="297"/>
        <end position="314"/>
    </location>
</feature>
<dbReference type="PANTHER" id="PTHR14625">
    <property type="entry name" value="MICROCEPHALIN"/>
    <property type="match status" value="1"/>
</dbReference>
<dbReference type="EMBL" id="CH476615">
    <property type="protein sequence ID" value="EEP77632.1"/>
    <property type="molecule type" value="Genomic_DNA"/>
</dbReference>
<proteinExistence type="predicted"/>
<feature type="compositionally biased region" description="Low complexity" evidence="1">
    <location>
        <begin position="238"/>
        <end position="247"/>
    </location>
</feature>
<dbReference type="VEuPathDB" id="FungiDB:UREG_02481"/>
<dbReference type="PANTHER" id="PTHR14625:SF3">
    <property type="entry name" value="MICROCEPHALIN"/>
    <property type="match status" value="1"/>
</dbReference>
<feature type="compositionally biased region" description="Low complexity" evidence="1">
    <location>
        <begin position="36"/>
        <end position="48"/>
    </location>
</feature>
<feature type="compositionally biased region" description="Acidic residues" evidence="1">
    <location>
        <begin position="149"/>
        <end position="163"/>
    </location>
</feature>
<dbReference type="GO" id="GO:0000278">
    <property type="term" value="P:mitotic cell cycle"/>
    <property type="evidence" value="ECO:0007669"/>
    <property type="project" value="TreeGrafter"/>
</dbReference>
<dbReference type="RefSeq" id="XP_002542965.1">
    <property type="nucleotide sequence ID" value="XM_002542919.1"/>
</dbReference>
<feature type="region of interest" description="Disordered" evidence="1">
    <location>
        <begin position="367"/>
        <end position="429"/>
    </location>
</feature>
<organism evidence="2 3">
    <name type="scientific">Uncinocarpus reesii (strain UAMH 1704)</name>
    <dbReference type="NCBI Taxonomy" id="336963"/>
    <lineage>
        <taxon>Eukaryota</taxon>
        <taxon>Fungi</taxon>
        <taxon>Dikarya</taxon>
        <taxon>Ascomycota</taxon>
        <taxon>Pezizomycotina</taxon>
        <taxon>Eurotiomycetes</taxon>
        <taxon>Eurotiomycetidae</taxon>
        <taxon>Onygenales</taxon>
        <taxon>Onygenaceae</taxon>
        <taxon>Uncinocarpus</taxon>
    </lineage>
</organism>
<evidence type="ECO:0000313" key="2">
    <source>
        <dbReference type="EMBL" id="EEP77632.1"/>
    </source>
</evidence>
<keyword evidence="3" id="KW-1185">Reference proteome</keyword>
<feature type="compositionally biased region" description="Low complexity" evidence="1">
    <location>
        <begin position="742"/>
        <end position="753"/>
    </location>
</feature>
<dbReference type="STRING" id="336963.C4JG83"/>
<gene>
    <name evidence="2" type="ORF">UREG_02481</name>
</gene>
<feature type="compositionally biased region" description="Polar residues" evidence="1">
    <location>
        <begin position="316"/>
        <end position="330"/>
    </location>
</feature>
<feature type="compositionally biased region" description="Low complexity" evidence="1">
    <location>
        <begin position="960"/>
        <end position="978"/>
    </location>
</feature>
<dbReference type="eggNOG" id="ENOG502S1CP">
    <property type="taxonomic scope" value="Eukaryota"/>
</dbReference>
<feature type="compositionally biased region" description="Polar residues" evidence="1">
    <location>
        <begin position="74"/>
        <end position="85"/>
    </location>
</feature>
<feature type="compositionally biased region" description="Acidic residues" evidence="1">
    <location>
        <begin position="548"/>
        <end position="560"/>
    </location>
</feature>
<feature type="region of interest" description="Disordered" evidence="1">
    <location>
        <begin position="658"/>
        <end position="680"/>
    </location>
</feature>
<evidence type="ECO:0000256" key="1">
    <source>
        <dbReference type="SAM" id="MobiDB-lite"/>
    </source>
</evidence>
<dbReference type="KEGG" id="ure:UREG_02481"/>
<evidence type="ECO:0008006" key="4">
    <source>
        <dbReference type="Google" id="ProtNLM"/>
    </source>
</evidence>
<feature type="region of interest" description="Disordered" evidence="1">
    <location>
        <begin position="858"/>
        <end position="989"/>
    </location>
</feature>
<evidence type="ECO:0000313" key="3">
    <source>
        <dbReference type="Proteomes" id="UP000002058"/>
    </source>
</evidence>
<feature type="region of interest" description="Disordered" evidence="1">
    <location>
        <begin position="498"/>
        <end position="583"/>
    </location>
</feature>
<feature type="region of interest" description="Disordered" evidence="1">
    <location>
        <begin position="238"/>
        <end position="338"/>
    </location>
</feature>
<feature type="region of interest" description="Disordered" evidence="1">
    <location>
        <begin position="734"/>
        <end position="756"/>
    </location>
</feature>
<feature type="compositionally biased region" description="Basic and acidic residues" evidence="1">
    <location>
        <begin position="135"/>
        <end position="148"/>
    </location>
</feature>
<feature type="compositionally biased region" description="Polar residues" evidence="1">
    <location>
        <begin position="176"/>
        <end position="196"/>
    </location>
</feature>
<sequence>MARRAPDIVAPASPPQRVTRARTRTIAGKDNANKEASTPAPASTTATAGPKRGRPRKNIATAEIPSTAAPRTKAATNAVSSQTSGPKRRGPKQKIAQVSDENDSSDDEVDVVTVRTTAKSRSTKASAGPKTAASRTERRAVRSVKGEQEPADDDSDDDDDELAQPEQSKTKAVRSRSATVASVRTSKAPTSGTEIKTGTRRGRKGSAAATVVPARSKQISIPSAMARKPDAAITYTASAKNKASSSAPKKKVTFLDMAENSDKENQPLTTPVADNQKVKAGTGLKAKPVRRPVTPVYHDEEQVPKAQSKKEPLSPKKSNQVIRPSASNSPGDAVDTADRVEIDVTLKTPQTSPIKVPNLRQSLASPAKKIDFGASRRLTAPGSGENCPRAESGDVMSTEKEAFSLKDSTIMSTPARRLPPSPFKDSMKISPMKAPIKFDLAVKPQQCLPSSTKTSPLKESAIKARAVPFPLQWPGAPSQSPVKERSLLQTPARRLMSPSKNFLSSSKGQHHELNAKGFEQHAVSSLGPEETPFERLEPIHRESSPIVEDMEYDVLADEDQQMSNSTKPDEPPSSPEQRGQAMEHVSLQPVAEFSPQLEDPFVNAGALSPINTPVRPYEITSASSSINSIRNISWVPPPAPSPPVFTAPYPPQFSYRDDLSDGDSDNESMMAVSPSKSPSRRMSIRLVNENDDFDASKQTKADSDFGFTPLVNKLSQWNPDNEERKYPRRRGIFSMAPGDQITARTSRRSSTIRQSRDRLSLIPRSSSVVHEAGELSFDDNTIIHEPEDLDASDVIPNDEGHFTILEDCEENTIASLSANKMDLVEDTPEHLQNCVVDENATPQEHIVTINEAVFAKVQQDEPQPQNPLTVLPMSVTPVRSGPRYPRTVHTVSKVPLKSEDGSLKIPRKRTRSFSAGSNSSPPTSPTATRSKTLPSPRKARSPLKPFIPLQEEHGSPLTHQLPQRPKQPSRSSASSPVKSPRKQPAGHDTILQGAVVYTDVHTKEGADASGIFVELLTQMGARCVKSWNWNPRTSLSPVDGAEPKEIKIGITHVIFKDGGIRTLEKVREANGVVKLFHFIFG</sequence>
<dbReference type="GeneID" id="8443169"/>
<feature type="compositionally biased region" description="Polar residues" evidence="1">
    <location>
        <begin position="498"/>
        <end position="507"/>
    </location>
</feature>
<feature type="compositionally biased region" description="Low complexity" evidence="1">
    <location>
        <begin position="912"/>
        <end position="930"/>
    </location>
</feature>
<dbReference type="InParanoid" id="C4JG83"/>
<dbReference type="AlphaFoldDB" id="C4JG83"/>
<dbReference type="InterPro" id="IPR036420">
    <property type="entry name" value="BRCT_dom_sf"/>
</dbReference>
<accession>C4JG83</accession>
<dbReference type="Gene3D" id="3.40.50.10190">
    <property type="entry name" value="BRCT domain"/>
    <property type="match status" value="1"/>
</dbReference>
<feature type="compositionally biased region" description="Acidic residues" evidence="1">
    <location>
        <begin position="100"/>
        <end position="110"/>
    </location>
</feature>
<protein>
    <recommendedName>
        <fullName evidence="4">BRCT domain-containing protein</fullName>
    </recommendedName>
</protein>
<name>C4JG83_UNCRE</name>
<feature type="region of interest" description="Disordered" evidence="1">
    <location>
        <begin position="1"/>
        <end position="215"/>
    </location>
</feature>
<dbReference type="OrthoDB" id="2384350at2759"/>
<dbReference type="Proteomes" id="UP000002058">
    <property type="component" value="Unassembled WGS sequence"/>
</dbReference>
<reference evidence="3" key="1">
    <citation type="journal article" date="2009" name="Genome Res.">
        <title>Comparative genomic analyses of the human fungal pathogens Coccidioides and their relatives.</title>
        <authorList>
            <person name="Sharpton T.J."/>
            <person name="Stajich J.E."/>
            <person name="Rounsley S.D."/>
            <person name="Gardner M.J."/>
            <person name="Wortman J.R."/>
            <person name="Jordar V.S."/>
            <person name="Maiti R."/>
            <person name="Kodira C.D."/>
            <person name="Neafsey D.E."/>
            <person name="Zeng Q."/>
            <person name="Hung C.-Y."/>
            <person name="McMahan C."/>
            <person name="Muszewska A."/>
            <person name="Grynberg M."/>
            <person name="Mandel M.A."/>
            <person name="Kellner E.M."/>
            <person name="Barker B.M."/>
            <person name="Galgiani J.N."/>
            <person name="Orbach M.J."/>
            <person name="Kirkland T.N."/>
            <person name="Cole G.T."/>
            <person name="Henn M.R."/>
            <person name="Birren B.W."/>
            <person name="Taylor J.W."/>
        </authorList>
    </citation>
    <scope>NUCLEOTIDE SEQUENCE [LARGE SCALE GENOMIC DNA]</scope>
    <source>
        <strain evidence="3">UAMH 1704</strain>
    </source>
</reference>
<feature type="compositionally biased region" description="Basic and acidic residues" evidence="1">
    <location>
        <begin position="532"/>
        <end position="543"/>
    </location>
</feature>
<dbReference type="HOGENOM" id="CLU_003029_0_0_1"/>